<accession>A0AAW0ERV0</accession>
<dbReference type="Proteomes" id="UP001430356">
    <property type="component" value="Unassembled WGS sequence"/>
</dbReference>
<feature type="region of interest" description="Disordered" evidence="1">
    <location>
        <begin position="300"/>
        <end position="345"/>
    </location>
</feature>
<evidence type="ECO:0000313" key="2">
    <source>
        <dbReference type="EMBL" id="KAK7196099.1"/>
    </source>
</evidence>
<reference evidence="2 3" key="1">
    <citation type="journal article" date="2021" name="MBio">
        <title>A New Model Trypanosomatid, Novymonas esmeraldas: Genomic Perception of Its 'Candidatus Pandoraea novymonadis' Endosymbiont.</title>
        <authorList>
            <person name="Zakharova A."/>
            <person name="Saura A."/>
            <person name="Butenko A."/>
            <person name="Podesvova L."/>
            <person name="Warmusova S."/>
            <person name="Kostygov A.Y."/>
            <person name="Nenarokova A."/>
            <person name="Lukes J."/>
            <person name="Opperdoes F.R."/>
            <person name="Yurchenko V."/>
        </authorList>
    </citation>
    <scope>NUCLEOTIDE SEQUENCE [LARGE SCALE GENOMIC DNA]</scope>
    <source>
        <strain evidence="2 3">E262AT.01</strain>
    </source>
</reference>
<feature type="compositionally biased region" description="Low complexity" evidence="1">
    <location>
        <begin position="332"/>
        <end position="345"/>
    </location>
</feature>
<protein>
    <submittedName>
        <fullName evidence="2">Uncharacterized protein</fullName>
    </submittedName>
</protein>
<name>A0AAW0ERV0_9TRYP</name>
<gene>
    <name evidence="2" type="ORF">NESM_000544400</name>
</gene>
<comment type="caution">
    <text evidence="2">The sequence shown here is derived from an EMBL/GenBank/DDBJ whole genome shotgun (WGS) entry which is preliminary data.</text>
</comment>
<evidence type="ECO:0000256" key="1">
    <source>
        <dbReference type="SAM" id="MobiDB-lite"/>
    </source>
</evidence>
<keyword evidence="3" id="KW-1185">Reference proteome</keyword>
<dbReference type="AlphaFoldDB" id="A0AAW0ERV0"/>
<organism evidence="2 3">
    <name type="scientific">Novymonas esmeraldas</name>
    <dbReference type="NCBI Taxonomy" id="1808958"/>
    <lineage>
        <taxon>Eukaryota</taxon>
        <taxon>Discoba</taxon>
        <taxon>Euglenozoa</taxon>
        <taxon>Kinetoplastea</taxon>
        <taxon>Metakinetoplastina</taxon>
        <taxon>Trypanosomatida</taxon>
        <taxon>Trypanosomatidae</taxon>
        <taxon>Novymonas</taxon>
    </lineage>
</organism>
<dbReference type="EMBL" id="JAECZO010000068">
    <property type="protein sequence ID" value="KAK7196099.1"/>
    <property type="molecule type" value="Genomic_DNA"/>
</dbReference>
<proteinExistence type="predicted"/>
<sequence>MSSTAAVARADGAAPRRPDATTAVMPVAVFYDPHMHHHLSSGWELSELTSQRVRTTTGVLAHVSLRLSKPVAAEPGAAPVYSLTAAQLSREALRAVVLAGTDDSNADADADTDDDGSLEAALDRWLPLVHLHIVGGRHGSAAALSPHAAAAATVTVAAKEAVADDGVPGASHSPASPHRSHADAAGWPVQIVVPAPATASIDLSPPVLVLSFLQSASEWRRLRRAARLAAPSGDGRGSGTFVCDDDRLFTQWLRSKRDQRWRWRRAGGSQASAAAAAAAAVKGAETLSSVEMCGAPRVVGTAGPSAEREATARPVIVESRTASSSDSDDGTDSAPVAEAAAAATDRVSDAAARRAAILAAVARRQVARR</sequence>
<evidence type="ECO:0000313" key="3">
    <source>
        <dbReference type="Proteomes" id="UP001430356"/>
    </source>
</evidence>